<feature type="compositionally biased region" description="Low complexity" evidence="1">
    <location>
        <begin position="84"/>
        <end position="111"/>
    </location>
</feature>
<proteinExistence type="predicted"/>
<name>A0A0H5RBI0_9EUKA</name>
<dbReference type="EMBL" id="HACM01010941">
    <property type="protein sequence ID" value="CRZ11383.1"/>
    <property type="molecule type" value="Transcribed_RNA"/>
</dbReference>
<sequence length="255" mass="26370">QQQPGQQPQPSPPQPPPGPKLGSPPQPAVQIPPPPVVQPPVLSAANLLAPVVLPPLPPLPPSSGGSTTFIPPVGGDASITHNDQAAAAQNSASSVSQPSPFSAAASAAASQTMSNHHSDAMQTMPLGHHPFLVLEASHLSPKLAENPIPGSYRSILRVSLMLDFAKPAFLQVIGNGRLINRFFVVGPSTSLLRALGGADRHTRAIDISRAYHALLSEAGPNEPVVQLSFRIVDASSIGSTGIPIDIAFSLECVCI</sequence>
<feature type="region of interest" description="Disordered" evidence="1">
    <location>
        <begin position="1"/>
        <end position="40"/>
    </location>
</feature>
<accession>A0A0H5RBI0</accession>
<dbReference type="AlphaFoldDB" id="A0A0H5RBI0"/>
<evidence type="ECO:0000256" key="1">
    <source>
        <dbReference type="SAM" id="MobiDB-lite"/>
    </source>
</evidence>
<reference evidence="2" key="1">
    <citation type="submission" date="2015-04" db="EMBL/GenBank/DDBJ databases">
        <title>The genome sequence of the plant pathogenic Rhizarian Plasmodiophora brassicae reveals insights in its biotrophic life cycle and the origin of chitin synthesis.</title>
        <authorList>
            <person name="Schwelm A."/>
            <person name="Fogelqvist J."/>
            <person name="Knaust A."/>
            <person name="Julke S."/>
            <person name="Lilja T."/>
            <person name="Dhandapani V."/>
            <person name="Bonilla-Rosso G."/>
            <person name="Karlsson M."/>
            <person name="Shevchenko A."/>
            <person name="Choi S.R."/>
            <person name="Kim H.G."/>
            <person name="Park J.Y."/>
            <person name="Lim Y.P."/>
            <person name="Ludwig-Muller J."/>
            <person name="Dixelius C."/>
        </authorList>
    </citation>
    <scope>NUCLEOTIDE SEQUENCE</scope>
    <source>
        <tissue evidence="2">Potato root galls</tissue>
    </source>
</reference>
<feature type="compositionally biased region" description="Pro residues" evidence="1">
    <location>
        <begin position="7"/>
        <end position="38"/>
    </location>
</feature>
<feature type="region of interest" description="Disordered" evidence="1">
    <location>
        <begin position="63"/>
        <end position="121"/>
    </location>
</feature>
<evidence type="ECO:0000313" key="2">
    <source>
        <dbReference type="EMBL" id="CRZ11383.1"/>
    </source>
</evidence>
<feature type="non-terminal residue" evidence="2">
    <location>
        <position position="1"/>
    </location>
</feature>
<protein>
    <submittedName>
        <fullName evidence="2">Uncharacterized protein</fullName>
    </submittedName>
</protein>
<organism evidence="2">
    <name type="scientific">Spongospora subterranea</name>
    <dbReference type="NCBI Taxonomy" id="70186"/>
    <lineage>
        <taxon>Eukaryota</taxon>
        <taxon>Sar</taxon>
        <taxon>Rhizaria</taxon>
        <taxon>Endomyxa</taxon>
        <taxon>Phytomyxea</taxon>
        <taxon>Plasmodiophorida</taxon>
        <taxon>Plasmodiophoridae</taxon>
        <taxon>Spongospora</taxon>
    </lineage>
</organism>